<reference evidence="1" key="1">
    <citation type="journal article" date="2021" name="Proc. Natl. Acad. Sci. U.S.A.">
        <title>A Catalog of Tens of Thousands of Viruses from Human Metagenomes Reveals Hidden Associations with Chronic Diseases.</title>
        <authorList>
            <person name="Tisza M.J."/>
            <person name="Buck C.B."/>
        </authorList>
    </citation>
    <scope>NUCLEOTIDE SEQUENCE</scope>
    <source>
        <strain evidence="1">Ct6Ax4</strain>
    </source>
</reference>
<evidence type="ECO:0000313" key="1">
    <source>
        <dbReference type="EMBL" id="DAE26948.1"/>
    </source>
</evidence>
<organism evidence="1">
    <name type="scientific">virus sp. ct6Ax4</name>
    <dbReference type="NCBI Taxonomy" id="2826791"/>
    <lineage>
        <taxon>Viruses</taxon>
    </lineage>
</organism>
<dbReference type="EMBL" id="BK015824">
    <property type="protein sequence ID" value="DAE26948.1"/>
    <property type="molecule type" value="Genomic_DNA"/>
</dbReference>
<sequence>MFDTYSPTQKVNVNAVSGTLSKTCKDSYFQCCQRGSRNFDDIVNKRHVVILQAMIMSNDYVMFEVISQKDFEKIAEN</sequence>
<protein>
    <submittedName>
        <fullName evidence="1">Uncharacterized protein</fullName>
    </submittedName>
</protein>
<proteinExistence type="predicted"/>
<name>A0A8S5R7H8_9VIRU</name>
<accession>A0A8S5R7H8</accession>